<feature type="signal peptide" evidence="5">
    <location>
        <begin position="1"/>
        <end position="18"/>
    </location>
</feature>
<evidence type="ECO:0000256" key="3">
    <source>
        <dbReference type="ARBA" id="ARBA00023157"/>
    </source>
</evidence>
<comment type="caution">
    <text evidence="6">The sequence shown here is derived from an EMBL/GenBank/DDBJ whole genome shotgun (WGS) entry which is preliminary data.</text>
</comment>
<dbReference type="EMBL" id="JAPEIS010000002">
    <property type="protein sequence ID" value="KAJ8069458.1"/>
    <property type="molecule type" value="Genomic_DNA"/>
</dbReference>
<evidence type="ECO:0000313" key="7">
    <source>
        <dbReference type="Proteomes" id="UP001152300"/>
    </source>
</evidence>
<evidence type="ECO:0000313" key="6">
    <source>
        <dbReference type="EMBL" id="KAJ8069458.1"/>
    </source>
</evidence>
<keyword evidence="2" id="KW-0677">Repeat</keyword>
<evidence type="ECO:0000256" key="5">
    <source>
        <dbReference type="SAM" id="SignalP"/>
    </source>
</evidence>
<accession>A0A9X0AW23</accession>
<keyword evidence="1 5" id="KW-0732">Signal</keyword>
<proteinExistence type="predicted"/>
<dbReference type="OrthoDB" id="291007at2759"/>
<evidence type="ECO:0000256" key="2">
    <source>
        <dbReference type="ARBA" id="ARBA00022737"/>
    </source>
</evidence>
<feature type="transmembrane region" description="Helical" evidence="4">
    <location>
        <begin position="633"/>
        <end position="654"/>
    </location>
</feature>
<name>A0A9X0AW23_9HELO</name>
<sequence>MKFSTGGLLASLAASVLAEDLLFVDKFEYKEFAEATSVLGYTTKVVSEAQWKTMTTAEFAVFKAIVIADPDCSTSPNDVQFLTDTKNTWGPAVQGNIVVIGTDPTFHFSAQPGAKVLIDNSIKFAASAKSLAGAQQTGLYYALSCYYNNVDSAKVESLSYFGDFTVRGNLACYNKAHIVASSPALGALNNAALSSWSCSVHEAFSSYPSVGINGFEALAIAQDVIGEGSQTFGDKTIGLPYIISRGATPVGCGDGIWEASLNEECDDGNTVAGDGCSASCKCESGRPSGDGHCLPVLTPNTTTPIYTPSASATLPPYHPSGSGGLSGPYGNKTIISTVDHNRTVTATIHDTVTDHDTKTIHDISTVTTIFIPPPYVTPACPTGDKVVGVEIIVYVSIIESCHTVGDKTVTSYITSDCSTEHKPIWSTSTIGYPCYACALSSAGVPCPTGGFITATTTSCHETAVPTSYTWTPIPPTILPCKTCLPYTMSTCPIYSTLPPSSIYIVPAPTLGTHSEPASRIPEPSIYVPAPSPITYTTSIYGVGVTTHITYPAGPSATVIVSEVEGEAPSTIITYVAPSPAPTYAVTTVPVCPPGGCKPVPASSTVRVPAGPAGTSSILGYSTYVPFTGAAAHLANANVAMLVAVVGGLFGLMIIL</sequence>
<gene>
    <name evidence="6" type="ORF">OCU04_003112</name>
</gene>
<protein>
    <submittedName>
        <fullName evidence="6">Uncharacterized protein</fullName>
    </submittedName>
</protein>
<dbReference type="Pfam" id="PF13948">
    <property type="entry name" value="DUF4215"/>
    <property type="match status" value="1"/>
</dbReference>
<keyword evidence="7" id="KW-1185">Reference proteome</keyword>
<dbReference type="NCBIfam" id="TIGR02232">
    <property type="entry name" value="myxo_disulf_rpt"/>
    <property type="match status" value="1"/>
</dbReference>
<keyword evidence="4" id="KW-0812">Transmembrane</keyword>
<evidence type="ECO:0000256" key="1">
    <source>
        <dbReference type="ARBA" id="ARBA00022729"/>
    </source>
</evidence>
<keyword evidence="4" id="KW-1133">Transmembrane helix</keyword>
<keyword evidence="4" id="KW-0472">Membrane</keyword>
<keyword evidence="3" id="KW-1015">Disulfide bond</keyword>
<dbReference type="AlphaFoldDB" id="A0A9X0AW23"/>
<dbReference type="InterPro" id="IPR011936">
    <property type="entry name" value="Myxo_disulph_rpt"/>
</dbReference>
<evidence type="ECO:0000256" key="4">
    <source>
        <dbReference type="SAM" id="Phobius"/>
    </source>
</evidence>
<organism evidence="6 7">
    <name type="scientific">Sclerotinia nivalis</name>
    <dbReference type="NCBI Taxonomy" id="352851"/>
    <lineage>
        <taxon>Eukaryota</taxon>
        <taxon>Fungi</taxon>
        <taxon>Dikarya</taxon>
        <taxon>Ascomycota</taxon>
        <taxon>Pezizomycotina</taxon>
        <taxon>Leotiomycetes</taxon>
        <taxon>Helotiales</taxon>
        <taxon>Sclerotiniaceae</taxon>
        <taxon>Sclerotinia</taxon>
    </lineage>
</organism>
<dbReference type="Proteomes" id="UP001152300">
    <property type="component" value="Unassembled WGS sequence"/>
</dbReference>
<reference evidence="6" key="1">
    <citation type="submission" date="2022-11" db="EMBL/GenBank/DDBJ databases">
        <title>Genome Resource of Sclerotinia nivalis Strain SnTB1, a Plant Pathogen Isolated from American Ginseng.</title>
        <authorList>
            <person name="Fan S."/>
        </authorList>
    </citation>
    <scope>NUCLEOTIDE SEQUENCE</scope>
    <source>
        <strain evidence="6">SnTB1</strain>
    </source>
</reference>
<feature type="chain" id="PRO_5040963608" evidence="5">
    <location>
        <begin position="19"/>
        <end position="655"/>
    </location>
</feature>